<comment type="similarity">
    <text evidence="2">Belongs to the autoinducer-2 exporter (AI-2E) (TC 2.A.86) family.</text>
</comment>
<comment type="subcellular location">
    <subcellularLocation>
        <location evidence="1">Membrane</location>
        <topology evidence="1">Multi-pass membrane protein</topology>
    </subcellularLocation>
</comment>
<evidence type="ECO:0000313" key="8">
    <source>
        <dbReference type="EMBL" id="RZU19124.1"/>
    </source>
</evidence>
<evidence type="ECO:0000256" key="6">
    <source>
        <dbReference type="SAM" id="MobiDB-lite"/>
    </source>
</evidence>
<dbReference type="RefSeq" id="WP_130440731.1">
    <property type="nucleotide sequence ID" value="NZ_SHKR01000011.1"/>
</dbReference>
<dbReference type="GO" id="GO:0055085">
    <property type="term" value="P:transmembrane transport"/>
    <property type="evidence" value="ECO:0007669"/>
    <property type="project" value="TreeGrafter"/>
</dbReference>
<feature type="compositionally biased region" description="Low complexity" evidence="6">
    <location>
        <begin position="362"/>
        <end position="374"/>
    </location>
</feature>
<dbReference type="AlphaFoldDB" id="A0A4Q7X7U8"/>
<feature type="transmembrane region" description="Helical" evidence="7">
    <location>
        <begin position="18"/>
        <end position="36"/>
    </location>
</feature>
<keyword evidence="9" id="KW-1185">Reference proteome</keyword>
<dbReference type="PANTHER" id="PTHR21716:SF64">
    <property type="entry name" value="AI-2 TRANSPORT PROTEIN TQSA"/>
    <property type="match status" value="1"/>
</dbReference>
<dbReference type="Proteomes" id="UP000292027">
    <property type="component" value="Unassembled WGS sequence"/>
</dbReference>
<sequence length="374" mass="39636">MTSTPSTARDVYERARPFTLTLLLGAAAFTIVLVGIRSIADIIGPVFLALVITVTLHPIRRRLERHRLPEWAASIVMLLAAYLLLFLLTLALIVSVAQLAALLPQYAAQINEAVASVGNTLRGLGVKQDQINAVVDAVDPARIVDLAMSILSGTLGVVSNLFFLFTVLLFMAFDTDSTRRGLATVGEHFPNPVAALDNFARGARNYMGVSAGFGLVVAVLDGIALQIMGVPGAFVWAVLAFVTNFIPNIGFVIGVVPPALIALLDGGPGLMIAVTVVYSVINFLIQSVIQPRVVGDAVGLTAMLTFLSLVFWTWVIGPLGALLAVPLTLLTRALLVEADPRTRWALPLIAGTPAPGKQPKSEAAPEPLQEEPLG</sequence>
<dbReference type="PANTHER" id="PTHR21716">
    <property type="entry name" value="TRANSMEMBRANE PROTEIN"/>
    <property type="match status" value="1"/>
</dbReference>
<dbReference type="OrthoDB" id="9799225at2"/>
<reference evidence="8 9" key="1">
    <citation type="journal article" date="2015" name="Stand. Genomic Sci.">
        <title>Genomic Encyclopedia of Bacterial and Archaeal Type Strains, Phase III: the genomes of soil and plant-associated and newly described type strains.</title>
        <authorList>
            <person name="Whitman W.B."/>
            <person name="Woyke T."/>
            <person name="Klenk H.P."/>
            <person name="Zhou Y."/>
            <person name="Lilburn T.G."/>
            <person name="Beck B.J."/>
            <person name="De Vos P."/>
            <person name="Vandamme P."/>
            <person name="Eisen J.A."/>
            <person name="Garrity G."/>
            <person name="Hugenholtz P."/>
            <person name="Kyrpides N.C."/>
        </authorList>
    </citation>
    <scope>NUCLEOTIDE SEQUENCE [LARGE SCALE GENOMIC DNA]</scope>
    <source>
        <strain evidence="8 9">VKM Ac-2540</strain>
    </source>
</reference>
<dbReference type="Pfam" id="PF01594">
    <property type="entry name" value="AI-2E_transport"/>
    <property type="match status" value="1"/>
</dbReference>
<keyword evidence="3 7" id="KW-0812">Transmembrane</keyword>
<protein>
    <submittedName>
        <fullName evidence="8">PurR-regulated permease PerM</fullName>
    </submittedName>
</protein>
<feature type="transmembrane region" description="Helical" evidence="7">
    <location>
        <begin position="234"/>
        <end position="263"/>
    </location>
</feature>
<feature type="transmembrane region" description="Helical" evidence="7">
    <location>
        <begin position="71"/>
        <end position="94"/>
    </location>
</feature>
<comment type="caution">
    <text evidence="8">The sequence shown here is derived from an EMBL/GenBank/DDBJ whole genome shotgun (WGS) entry which is preliminary data.</text>
</comment>
<keyword evidence="4 7" id="KW-1133">Transmembrane helix</keyword>
<gene>
    <name evidence="8" type="ORF">EV645_1332</name>
</gene>
<evidence type="ECO:0000256" key="1">
    <source>
        <dbReference type="ARBA" id="ARBA00004141"/>
    </source>
</evidence>
<evidence type="ECO:0000256" key="2">
    <source>
        <dbReference type="ARBA" id="ARBA00009773"/>
    </source>
</evidence>
<evidence type="ECO:0000256" key="7">
    <source>
        <dbReference type="SAM" id="Phobius"/>
    </source>
</evidence>
<name>A0A4Q7X7U8_9ACTN</name>
<organism evidence="8 9">
    <name type="scientific">Kribbella rubisoli</name>
    <dbReference type="NCBI Taxonomy" id="3075929"/>
    <lineage>
        <taxon>Bacteria</taxon>
        <taxon>Bacillati</taxon>
        <taxon>Actinomycetota</taxon>
        <taxon>Actinomycetes</taxon>
        <taxon>Propionibacteriales</taxon>
        <taxon>Kribbellaceae</taxon>
        <taxon>Kribbella</taxon>
    </lineage>
</organism>
<keyword evidence="5 7" id="KW-0472">Membrane</keyword>
<feature type="transmembrane region" description="Helical" evidence="7">
    <location>
        <begin position="309"/>
        <end position="335"/>
    </location>
</feature>
<evidence type="ECO:0000256" key="4">
    <source>
        <dbReference type="ARBA" id="ARBA00022989"/>
    </source>
</evidence>
<feature type="transmembrane region" description="Helical" evidence="7">
    <location>
        <begin position="206"/>
        <end position="228"/>
    </location>
</feature>
<dbReference type="GO" id="GO:0016020">
    <property type="term" value="C:membrane"/>
    <property type="evidence" value="ECO:0007669"/>
    <property type="project" value="UniProtKB-SubCell"/>
</dbReference>
<proteinExistence type="inferred from homology"/>
<feature type="transmembrane region" description="Helical" evidence="7">
    <location>
        <begin position="150"/>
        <end position="173"/>
    </location>
</feature>
<evidence type="ECO:0000256" key="5">
    <source>
        <dbReference type="ARBA" id="ARBA00023136"/>
    </source>
</evidence>
<feature type="region of interest" description="Disordered" evidence="6">
    <location>
        <begin position="351"/>
        <end position="374"/>
    </location>
</feature>
<evidence type="ECO:0000313" key="9">
    <source>
        <dbReference type="Proteomes" id="UP000292027"/>
    </source>
</evidence>
<evidence type="ECO:0000256" key="3">
    <source>
        <dbReference type="ARBA" id="ARBA00022692"/>
    </source>
</evidence>
<dbReference type="EMBL" id="SHKR01000011">
    <property type="protein sequence ID" value="RZU19124.1"/>
    <property type="molecule type" value="Genomic_DNA"/>
</dbReference>
<accession>A0A4Q7X7U8</accession>
<feature type="transmembrane region" description="Helical" evidence="7">
    <location>
        <begin position="270"/>
        <end position="289"/>
    </location>
</feature>
<dbReference type="InterPro" id="IPR002549">
    <property type="entry name" value="AI-2E-like"/>
</dbReference>
<feature type="transmembrane region" description="Helical" evidence="7">
    <location>
        <begin position="42"/>
        <end position="59"/>
    </location>
</feature>